<dbReference type="AlphaFoldDB" id="A0A183V123"/>
<organism evidence="2 3">
    <name type="scientific">Toxocara canis</name>
    <name type="common">Canine roundworm</name>
    <dbReference type="NCBI Taxonomy" id="6265"/>
    <lineage>
        <taxon>Eukaryota</taxon>
        <taxon>Metazoa</taxon>
        <taxon>Ecdysozoa</taxon>
        <taxon>Nematoda</taxon>
        <taxon>Chromadorea</taxon>
        <taxon>Rhabditida</taxon>
        <taxon>Spirurina</taxon>
        <taxon>Ascaridomorpha</taxon>
        <taxon>Ascaridoidea</taxon>
        <taxon>Toxocaridae</taxon>
        <taxon>Toxocara</taxon>
    </lineage>
</organism>
<proteinExistence type="predicted"/>
<dbReference type="EMBL" id="UYWY01022256">
    <property type="protein sequence ID" value="VDM45764.1"/>
    <property type="molecule type" value="Genomic_DNA"/>
</dbReference>
<reference evidence="3" key="1">
    <citation type="submission" date="2016-06" db="UniProtKB">
        <authorList>
            <consortium name="WormBaseParasite"/>
        </authorList>
    </citation>
    <scope>IDENTIFICATION</scope>
</reference>
<name>A0A183V123_TOXCA</name>
<keyword evidence="2" id="KW-1185">Reference proteome</keyword>
<dbReference type="Proteomes" id="UP000050794">
    <property type="component" value="Unassembled WGS sequence"/>
</dbReference>
<reference evidence="1 2" key="2">
    <citation type="submission" date="2018-11" db="EMBL/GenBank/DDBJ databases">
        <authorList>
            <consortium name="Pathogen Informatics"/>
        </authorList>
    </citation>
    <scope>NUCLEOTIDE SEQUENCE [LARGE SCALE GENOMIC DNA]</scope>
</reference>
<protein>
    <submittedName>
        <fullName evidence="3">Transposase</fullName>
    </submittedName>
</protein>
<accession>A0A183V123</accession>
<gene>
    <name evidence="1" type="ORF">TCNE_LOCUS14443</name>
</gene>
<sequence length="71" mass="8242">MVHSNDHNAYQKISQNYRATTMELFEALGEKYLLQHDIIPDYWSPKGHLTKPSIDTLISDDLRNDYETGCV</sequence>
<dbReference type="WBParaSite" id="TCNE_0001444301-mRNA-1">
    <property type="protein sequence ID" value="TCNE_0001444301-mRNA-1"/>
    <property type="gene ID" value="TCNE_0001444301"/>
</dbReference>
<evidence type="ECO:0000313" key="3">
    <source>
        <dbReference type="WBParaSite" id="TCNE_0001444301-mRNA-1"/>
    </source>
</evidence>
<evidence type="ECO:0000313" key="1">
    <source>
        <dbReference type="EMBL" id="VDM45764.1"/>
    </source>
</evidence>
<evidence type="ECO:0000313" key="2">
    <source>
        <dbReference type="Proteomes" id="UP000050794"/>
    </source>
</evidence>